<dbReference type="OrthoDB" id="3178064at2"/>
<comment type="caution">
    <text evidence="4">The sequence shown here is derived from an EMBL/GenBank/DDBJ whole genome shotgun (WGS) entry which is preliminary data.</text>
</comment>
<keyword evidence="3" id="KW-0472">Membrane</keyword>
<dbReference type="EC" id="3.4.21.89" evidence="1"/>
<keyword evidence="4" id="KW-0378">Hydrolase</keyword>
<feature type="region of interest" description="Disordered" evidence="2">
    <location>
        <begin position="1"/>
        <end position="26"/>
    </location>
</feature>
<gene>
    <name evidence="4" type="ORF">EBM89_14115</name>
</gene>
<keyword evidence="3" id="KW-0812">Transmembrane</keyword>
<dbReference type="GO" id="GO:0016020">
    <property type="term" value="C:membrane"/>
    <property type="evidence" value="ECO:0007669"/>
    <property type="project" value="UniProtKB-UniRule"/>
</dbReference>
<keyword evidence="3" id="KW-1133">Transmembrane helix</keyword>
<evidence type="ECO:0000256" key="1">
    <source>
        <dbReference type="NCBIfam" id="TIGR02228"/>
    </source>
</evidence>
<dbReference type="CDD" id="cd06462">
    <property type="entry name" value="Peptidase_S24_S26"/>
    <property type="match status" value="1"/>
</dbReference>
<protein>
    <recommendedName>
        <fullName evidence="1">Signal peptidase I</fullName>
        <ecNumber evidence="1">3.4.21.89</ecNumber>
    </recommendedName>
</protein>
<dbReference type="AlphaFoldDB" id="A0A3M2IYN6"/>
<evidence type="ECO:0000256" key="3">
    <source>
        <dbReference type="SAM" id="Phobius"/>
    </source>
</evidence>
<accession>A0A3M2IYN6</accession>
<reference evidence="4 5" key="1">
    <citation type="submission" date="2018-10" db="EMBL/GenBank/DDBJ databases">
        <title>Isolation, diversity and antifungal activity of actinobacteria from wheat.</title>
        <authorList>
            <person name="Han C."/>
        </authorList>
    </citation>
    <scope>NUCLEOTIDE SEQUENCE [LARGE SCALE GENOMIC DNA]</scope>
    <source>
        <strain evidence="4 5">NEAU-YY56</strain>
    </source>
</reference>
<dbReference type="NCBIfam" id="TIGR02228">
    <property type="entry name" value="sigpep_I_arch"/>
    <property type="match status" value="1"/>
</dbReference>
<evidence type="ECO:0000313" key="5">
    <source>
        <dbReference type="Proteomes" id="UP000269289"/>
    </source>
</evidence>
<name>A0A3M2IYN6_9CELL</name>
<keyword evidence="5" id="KW-1185">Reference proteome</keyword>
<evidence type="ECO:0000256" key="2">
    <source>
        <dbReference type="SAM" id="MobiDB-lite"/>
    </source>
</evidence>
<dbReference type="Proteomes" id="UP000269289">
    <property type="component" value="Unassembled WGS sequence"/>
</dbReference>
<dbReference type="GO" id="GO:0009003">
    <property type="term" value="F:signal peptidase activity"/>
    <property type="evidence" value="ECO:0007669"/>
    <property type="project" value="UniProtKB-EC"/>
</dbReference>
<sequence length="219" mass="22652">MRGEVTHRGTGGRPRTTRRHVRGRRPARRVRRAVDLLLDVGAVVGVLTVVVTVACVALGVRPAVVVSGSMRPEIPVGALTFARTVPAGSVEVGDVVTVPRVRADGLVTHRVVSTEPSEDVAGATRLELQGDANAQPDALPYEVADAGKVVAVVPGLGYAVQVVQRHVLVVLAALLALTVLAASHGYVRRRATAPHGDHPGGAGGSSPGGTVERQEASPR</sequence>
<dbReference type="GO" id="GO:0004252">
    <property type="term" value="F:serine-type endopeptidase activity"/>
    <property type="evidence" value="ECO:0007669"/>
    <property type="project" value="UniProtKB-UniRule"/>
</dbReference>
<feature type="region of interest" description="Disordered" evidence="2">
    <location>
        <begin position="191"/>
        <end position="219"/>
    </location>
</feature>
<dbReference type="EMBL" id="RFFI01000082">
    <property type="protein sequence ID" value="RMI07027.1"/>
    <property type="molecule type" value="Genomic_DNA"/>
</dbReference>
<dbReference type="GO" id="GO:0006465">
    <property type="term" value="P:signal peptide processing"/>
    <property type="evidence" value="ECO:0007669"/>
    <property type="project" value="UniProtKB-UniRule"/>
</dbReference>
<feature type="transmembrane region" description="Helical" evidence="3">
    <location>
        <begin position="166"/>
        <end position="187"/>
    </location>
</feature>
<feature type="compositionally biased region" description="Basic residues" evidence="2">
    <location>
        <begin position="15"/>
        <end position="26"/>
    </location>
</feature>
<proteinExistence type="predicted"/>
<dbReference type="InterPro" id="IPR001733">
    <property type="entry name" value="Peptidase_S26B"/>
</dbReference>
<evidence type="ECO:0000313" key="4">
    <source>
        <dbReference type="EMBL" id="RMI07027.1"/>
    </source>
</evidence>
<dbReference type="RefSeq" id="WP_122150056.1">
    <property type="nucleotide sequence ID" value="NZ_RFFI01000082.1"/>
</dbReference>
<feature type="transmembrane region" description="Helical" evidence="3">
    <location>
        <begin position="36"/>
        <end position="60"/>
    </location>
</feature>
<organism evidence="4 5">
    <name type="scientific">Cellulomonas triticagri</name>
    <dbReference type="NCBI Taxonomy" id="2483352"/>
    <lineage>
        <taxon>Bacteria</taxon>
        <taxon>Bacillati</taxon>
        <taxon>Actinomycetota</taxon>
        <taxon>Actinomycetes</taxon>
        <taxon>Micrococcales</taxon>
        <taxon>Cellulomonadaceae</taxon>
        <taxon>Cellulomonas</taxon>
    </lineage>
</organism>